<dbReference type="STRING" id="1073325.SAMN05444483_103204"/>
<feature type="domain" description="Glycosyltransferase 2-like" evidence="1">
    <location>
        <begin position="5"/>
        <end position="153"/>
    </location>
</feature>
<dbReference type="CDD" id="cd00761">
    <property type="entry name" value="Glyco_tranf_GTA_type"/>
    <property type="match status" value="1"/>
</dbReference>
<dbReference type="Proteomes" id="UP000183945">
    <property type="component" value="Unassembled WGS sequence"/>
</dbReference>
<dbReference type="InterPro" id="IPR050834">
    <property type="entry name" value="Glycosyltransf_2"/>
</dbReference>
<reference evidence="3" key="1">
    <citation type="submission" date="2016-11" db="EMBL/GenBank/DDBJ databases">
        <authorList>
            <person name="Varghese N."/>
            <person name="Submissions S."/>
        </authorList>
    </citation>
    <scope>NUCLEOTIDE SEQUENCE [LARGE SCALE GENOMIC DNA]</scope>
    <source>
        <strain evidence="3">DSM 24579</strain>
    </source>
</reference>
<keyword evidence="2" id="KW-0808">Transferase</keyword>
<sequence length="287" mass="32822">MAFFSIITPVYNNSKSIGNTISSILAQNFEDWELILVDDGSKDNLLAALEPFLGDVRIKLLEQENKGVARARNNGVAKATGNFITFLDSDDEVETNWLKDFKELIEQAANIGYVSCGFFRNGKKTLPKLNKAISPAKYASLAGTFALRKDIFLEIGGYDDVLKQSENWEMTARALEYCKNNNLAIAHTDNLNFNYENYPTAAQTRLRDEYRGDATYHLYKKYLNGGVLHFRKDDLLLSSAVNYTRAGKFKKSRKVFYENFKKNPSPGSFLKLILFKIPFLRRKKWMR</sequence>
<protein>
    <submittedName>
        <fullName evidence="2">Glycosyltransferase involved in cell wall bisynthesis</fullName>
    </submittedName>
</protein>
<evidence type="ECO:0000313" key="3">
    <source>
        <dbReference type="Proteomes" id="UP000183945"/>
    </source>
</evidence>
<dbReference type="InterPro" id="IPR029044">
    <property type="entry name" value="Nucleotide-diphossugar_trans"/>
</dbReference>
<proteinExistence type="predicted"/>
<dbReference type="AlphaFoldDB" id="A0A1M5FI15"/>
<dbReference type="PANTHER" id="PTHR43685">
    <property type="entry name" value="GLYCOSYLTRANSFERASE"/>
    <property type="match status" value="1"/>
</dbReference>
<dbReference type="OrthoDB" id="6307329at2"/>
<gene>
    <name evidence="2" type="ORF">SAMN05444483_103204</name>
</gene>
<dbReference type="Gene3D" id="3.90.550.10">
    <property type="entry name" value="Spore Coat Polysaccharide Biosynthesis Protein SpsA, Chain A"/>
    <property type="match status" value="1"/>
</dbReference>
<dbReference type="GO" id="GO:0016740">
    <property type="term" value="F:transferase activity"/>
    <property type="evidence" value="ECO:0007669"/>
    <property type="project" value="UniProtKB-KW"/>
</dbReference>
<dbReference type="SUPFAM" id="SSF53448">
    <property type="entry name" value="Nucleotide-diphospho-sugar transferases"/>
    <property type="match status" value="1"/>
</dbReference>
<accession>A0A1M5FI15</accession>
<dbReference type="EMBL" id="FQVT01000003">
    <property type="protein sequence ID" value="SHF91217.1"/>
    <property type="molecule type" value="Genomic_DNA"/>
</dbReference>
<evidence type="ECO:0000259" key="1">
    <source>
        <dbReference type="Pfam" id="PF00535"/>
    </source>
</evidence>
<dbReference type="PANTHER" id="PTHR43685:SF2">
    <property type="entry name" value="GLYCOSYLTRANSFERASE 2-LIKE DOMAIN-CONTAINING PROTEIN"/>
    <property type="match status" value="1"/>
</dbReference>
<dbReference type="RefSeq" id="WP_072878136.1">
    <property type="nucleotide sequence ID" value="NZ_FQVT01000003.1"/>
</dbReference>
<organism evidence="2 3">
    <name type="scientific">Salegentibacter echinorum</name>
    <dbReference type="NCBI Taxonomy" id="1073325"/>
    <lineage>
        <taxon>Bacteria</taxon>
        <taxon>Pseudomonadati</taxon>
        <taxon>Bacteroidota</taxon>
        <taxon>Flavobacteriia</taxon>
        <taxon>Flavobacteriales</taxon>
        <taxon>Flavobacteriaceae</taxon>
        <taxon>Salegentibacter</taxon>
    </lineage>
</organism>
<dbReference type="InterPro" id="IPR001173">
    <property type="entry name" value="Glyco_trans_2-like"/>
</dbReference>
<dbReference type="Pfam" id="PF00535">
    <property type="entry name" value="Glycos_transf_2"/>
    <property type="match status" value="1"/>
</dbReference>
<evidence type="ECO:0000313" key="2">
    <source>
        <dbReference type="EMBL" id="SHF91217.1"/>
    </source>
</evidence>
<name>A0A1M5FI15_SALEC</name>
<keyword evidence="3" id="KW-1185">Reference proteome</keyword>